<dbReference type="InterPro" id="IPR006102">
    <property type="entry name" value="Ig-like_GH2"/>
</dbReference>
<dbReference type="InterPro" id="IPR051913">
    <property type="entry name" value="GH2_Domain-Containing"/>
</dbReference>
<dbReference type="SUPFAM" id="SSF49303">
    <property type="entry name" value="beta-Galactosidase/glucuronidase domain"/>
    <property type="match status" value="1"/>
</dbReference>
<keyword evidence="3" id="KW-0326">Glycosidase</keyword>
<organism evidence="7 8">
    <name type="scientific">Candidatus Galacturonatibacter soehngenii</name>
    <dbReference type="NCBI Taxonomy" id="2307010"/>
    <lineage>
        <taxon>Bacteria</taxon>
        <taxon>Bacillati</taxon>
        <taxon>Bacillota</taxon>
        <taxon>Clostridia</taxon>
        <taxon>Lachnospirales</taxon>
        <taxon>Lachnospiraceae</taxon>
        <taxon>Candidatus Galacturonatibacter</taxon>
    </lineage>
</organism>
<feature type="domain" description="Glycosyl hydrolases family 2 sugar binding" evidence="6">
    <location>
        <begin position="43"/>
        <end position="139"/>
    </location>
</feature>
<dbReference type="Gene3D" id="2.60.120.260">
    <property type="entry name" value="Galactose-binding domain-like"/>
    <property type="match status" value="1"/>
</dbReference>
<comment type="similarity">
    <text evidence="1">Belongs to the glycosyl hydrolase 2 family.</text>
</comment>
<dbReference type="OrthoDB" id="9762066at2"/>
<feature type="domain" description="Glycoside hydrolase family 2 catalytic" evidence="5">
    <location>
        <begin position="261"/>
        <end position="549"/>
    </location>
</feature>
<dbReference type="PRINTS" id="PR00132">
    <property type="entry name" value="GLHYDRLASE2"/>
</dbReference>
<dbReference type="AlphaFoldDB" id="A0A7V7QL89"/>
<evidence type="ECO:0000259" key="5">
    <source>
        <dbReference type="Pfam" id="PF02836"/>
    </source>
</evidence>
<dbReference type="Pfam" id="PF00703">
    <property type="entry name" value="Glyco_hydro_2"/>
    <property type="match status" value="1"/>
</dbReference>
<comment type="caution">
    <text evidence="7">The sequence shown here is derived from an EMBL/GenBank/DDBJ whole genome shotgun (WGS) entry which is preliminary data.</text>
</comment>
<dbReference type="SUPFAM" id="SSF51445">
    <property type="entry name" value="(Trans)glycosidases"/>
    <property type="match status" value="1"/>
</dbReference>
<evidence type="ECO:0000313" key="7">
    <source>
        <dbReference type="EMBL" id="KAB1438683.1"/>
    </source>
</evidence>
<dbReference type="Gene3D" id="2.60.40.10">
    <property type="entry name" value="Immunoglobulins"/>
    <property type="match status" value="2"/>
</dbReference>
<reference evidence="7 8" key="1">
    <citation type="submission" date="2019-09" db="EMBL/GenBank/DDBJ databases">
        <authorList>
            <person name="Valk L.C."/>
        </authorList>
    </citation>
    <scope>NUCLEOTIDE SEQUENCE [LARGE SCALE GENOMIC DNA]</scope>
    <source>
        <strain evidence="7">GalUA</strain>
    </source>
</reference>
<evidence type="ECO:0000313" key="8">
    <source>
        <dbReference type="Proteomes" id="UP000461768"/>
    </source>
</evidence>
<dbReference type="Proteomes" id="UP000461768">
    <property type="component" value="Unassembled WGS sequence"/>
</dbReference>
<dbReference type="InterPro" id="IPR006104">
    <property type="entry name" value="Glyco_hydro_2_N"/>
</dbReference>
<accession>A0A7V7QL89</accession>
<dbReference type="GO" id="GO:0004553">
    <property type="term" value="F:hydrolase activity, hydrolyzing O-glycosyl compounds"/>
    <property type="evidence" value="ECO:0007669"/>
    <property type="project" value="InterPro"/>
</dbReference>
<name>A0A7V7QL89_9FIRM</name>
<dbReference type="PANTHER" id="PTHR42732">
    <property type="entry name" value="BETA-GALACTOSIDASE"/>
    <property type="match status" value="1"/>
</dbReference>
<reference evidence="7 8" key="2">
    <citation type="submission" date="2020-02" db="EMBL/GenBank/DDBJ databases">
        <title>Candidatus Galacturonibacter soehngenii shows hetero-acetogenic catabolism of galacturonic acid but lacks a canonical carbon monoxide dehydrogenase/acetyl-CoA synthase complex.</title>
        <authorList>
            <person name="Diender M."/>
            <person name="Stouten G.R."/>
            <person name="Petersen J.F."/>
            <person name="Nielsen P.H."/>
            <person name="Dueholm M.S."/>
            <person name="Pronk J.T."/>
            <person name="Van Loosdrecht M.C.M."/>
        </authorList>
    </citation>
    <scope>NUCLEOTIDE SEQUENCE [LARGE SCALE GENOMIC DNA]</scope>
    <source>
        <strain evidence="7">GalUA</strain>
    </source>
</reference>
<dbReference type="InterPro" id="IPR006103">
    <property type="entry name" value="Glyco_hydro_2_cat"/>
</dbReference>
<keyword evidence="2 7" id="KW-0378">Hydrolase</keyword>
<dbReference type="InterPro" id="IPR013783">
    <property type="entry name" value="Ig-like_fold"/>
</dbReference>
<protein>
    <submittedName>
        <fullName evidence="7">Glycoside hydrolase family 2 protein</fullName>
    </submittedName>
</protein>
<dbReference type="InterPro" id="IPR006101">
    <property type="entry name" value="Glyco_hydro_2"/>
</dbReference>
<dbReference type="PANTHER" id="PTHR42732:SF1">
    <property type="entry name" value="BETA-MANNOSIDASE"/>
    <property type="match status" value="1"/>
</dbReference>
<feature type="domain" description="Glycoside hydrolase family 2 immunoglobulin-like beta-sandwich" evidence="4">
    <location>
        <begin position="156"/>
        <end position="253"/>
    </location>
</feature>
<dbReference type="EMBL" id="WAGX01000005">
    <property type="protein sequence ID" value="KAB1438683.1"/>
    <property type="molecule type" value="Genomic_DNA"/>
</dbReference>
<evidence type="ECO:0000256" key="1">
    <source>
        <dbReference type="ARBA" id="ARBA00007401"/>
    </source>
</evidence>
<dbReference type="Pfam" id="PF02836">
    <property type="entry name" value="Glyco_hydro_2_C"/>
    <property type="match status" value="1"/>
</dbReference>
<gene>
    <name evidence="7" type="ORF">F7O84_14250</name>
</gene>
<dbReference type="GO" id="GO:0005975">
    <property type="term" value="P:carbohydrate metabolic process"/>
    <property type="evidence" value="ECO:0007669"/>
    <property type="project" value="InterPro"/>
</dbReference>
<keyword evidence="8" id="KW-1185">Reference proteome</keyword>
<evidence type="ECO:0000259" key="6">
    <source>
        <dbReference type="Pfam" id="PF02837"/>
    </source>
</evidence>
<dbReference type="Gene3D" id="3.20.20.80">
    <property type="entry name" value="Glycosidases"/>
    <property type="match status" value="1"/>
</dbReference>
<evidence type="ECO:0000259" key="4">
    <source>
        <dbReference type="Pfam" id="PF00703"/>
    </source>
</evidence>
<proteinExistence type="inferred from homology"/>
<dbReference type="Pfam" id="PF02837">
    <property type="entry name" value="Glyco_hydro_2_N"/>
    <property type="match status" value="1"/>
</dbReference>
<sequence length="742" mass="85379">MRIIKKFNTEWDFWKEGESSIQVNLPHTWNATDGQDGGNDYFRGTCIYKKKFVKPKFNVEDQVYLEFNGVNSSAEIFMNGEFCTQHDGGYSTFRVNITDYLKDVNEIEVKVDNAPNQRVYPQRADFTFYGGIYRDVNLIIVSKQHFDLDYYGGLGIKVTPEIKENDAFVFVEVYFVGDADKVRFSIEGVDTIVCEDDTISAINHNKKKASIIVKIPNVHLWNGRIDPYLYQAKAELLVKDTVVDEVTTSFGCRTYSFNPEKGFFLNGESYPLHGVSRHQDRKGVGNALTHEMHEEDMELILSMGANAIRLAHYQHDQYFYDLCDKNGVIVWAEIPYISTHLPMAKENTISQMKELIAQNYNHPSIICWALSNEISLMGVTDDLLENHKVLNDLVHKMDSSRVTTMANLFMLETDSPLLDIPDIMSYNLYYGWYVGELEDNDKFFDEFHEKYPNRVIGLSEYGADTFYKLQSPNPQKGDYTEQYQALYHEHMLKMFSTRPYLWSTFVWNMFDFAADGREEAGDNGVNHKGLVTFDRKVKKDAYYIYKAWWSKEPFVHLCGRRYVDRTEEITEIKVYSNQTKIVLYVDGQQMEEKAGSHIFTFQIPIHGEHHIEAISGAYRDEIRIRKVDKPNPDYILKGSAICNWFEEPGMEVIPGYYSIKDTIGDIKKSPAGAALVEAVMEQASAAMGDMAKGVEITEAMQQMTNRFTLEKLLKQGGNSVKTEMIVALNQQLTKIKKPEELL</sequence>
<dbReference type="InterPro" id="IPR008979">
    <property type="entry name" value="Galactose-bd-like_sf"/>
</dbReference>
<dbReference type="RefSeq" id="WP_151146527.1">
    <property type="nucleotide sequence ID" value="NZ_WAGX01000005.1"/>
</dbReference>
<dbReference type="InterPro" id="IPR036156">
    <property type="entry name" value="Beta-gal/glucu_dom_sf"/>
</dbReference>
<dbReference type="InterPro" id="IPR017853">
    <property type="entry name" value="GH"/>
</dbReference>
<evidence type="ECO:0000256" key="2">
    <source>
        <dbReference type="ARBA" id="ARBA00022801"/>
    </source>
</evidence>
<evidence type="ECO:0000256" key="3">
    <source>
        <dbReference type="ARBA" id="ARBA00023295"/>
    </source>
</evidence>
<dbReference type="SUPFAM" id="SSF49785">
    <property type="entry name" value="Galactose-binding domain-like"/>
    <property type="match status" value="1"/>
</dbReference>